<evidence type="ECO:0000313" key="4">
    <source>
        <dbReference type="Proteomes" id="UP001165289"/>
    </source>
</evidence>
<reference evidence="3 4" key="1">
    <citation type="journal article" date="2023" name="BMC Biol.">
        <title>The compact genome of the sponge Oopsacas minuta (Hexactinellida) is lacking key metazoan core genes.</title>
        <authorList>
            <person name="Santini S."/>
            <person name="Schenkelaars Q."/>
            <person name="Jourda C."/>
            <person name="Duchesne M."/>
            <person name="Belahbib H."/>
            <person name="Rocher C."/>
            <person name="Selva M."/>
            <person name="Riesgo A."/>
            <person name="Vervoort M."/>
            <person name="Leys S.P."/>
            <person name="Kodjabachian L."/>
            <person name="Le Bivic A."/>
            <person name="Borchiellini C."/>
            <person name="Claverie J.M."/>
            <person name="Renard E."/>
        </authorList>
    </citation>
    <scope>NUCLEOTIDE SEQUENCE [LARGE SCALE GENOMIC DNA]</scope>
    <source>
        <strain evidence="3">SPO-2</strain>
    </source>
</reference>
<keyword evidence="1" id="KW-0472">Membrane</keyword>
<organism evidence="3 4">
    <name type="scientific">Oopsacas minuta</name>
    <dbReference type="NCBI Taxonomy" id="111878"/>
    <lineage>
        <taxon>Eukaryota</taxon>
        <taxon>Metazoa</taxon>
        <taxon>Porifera</taxon>
        <taxon>Hexactinellida</taxon>
        <taxon>Hexasterophora</taxon>
        <taxon>Lyssacinosida</taxon>
        <taxon>Leucopsacidae</taxon>
        <taxon>Oopsacas</taxon>
    </lineage>
</organism>
<accession>A0AAV7JTT7</accession>
<sequence length="103" mass="10963">MLSSGCRYFGVVIVIWFLGVGSAEIEMFSCNLSDNSSKYLEFRGGQAIGVQVEELGNFLLGVEALAGLVFLLVVSLVSCDELIKADPLVVGVAGFTLLTPARM</sequence>
<feature type="chain" id="PRO_5043563550" evidence="2">
    <location>
        <begin position="24"/>
        <end position="103"/>
    </location>
</feature>
<evidence type="ECO:0000256" key="1">
    <source>
        <dbReference type="SAM" id="Phobius"/>
    </source>
</evidence>
<evidence type="ECO:0000313" key="3">
    <source>
        <dbReference type="EMBL" id="KAI6652352.1"/>
    </source>
</evidence>
<dbReference type="Proteomes" id="UP001165289">
    <property type="component" value="Unassembled WGS sequence"/>
</dbReference>
<keyword evidence="1" id="KW-1133">Transmembrane helix</keyword>
<keyword evidence="4" id="KW-1185">Reference proteome</keyword>
<feature type="signal peptide" evidence="2">
    <location>
        <begin position="1"/>
        <end position="23"/>
    </location>
</feature>
<proteinExistence type="predicted"/>
<name>A0AAV7JTT7_9METZ</name>
<keyword evidence="1" id="KW-0812">Transmembrane</keyword>
<dbReference type="EMBL" id="JAKMXF010000299">
    <property type="protein sequence ID" value="KAI6652352.1"/>
    <property type="molecule type" value="Genomic_DNA"/>
</dbReference>
<dbReference type="AlphaFoldDB" id="A0AAV7JTT7"/>
<evidence type="ECO:0000256" key="2">
    <source>
        <dbReference type="SAM" id="SignalP"/>
    </source>
</evidence>
<comment type="caution">
    <text evidence="3">The sequence shown here is derived from an EMBL/GenBank/DDBJ whole genome shotgun (WGS) entry which is preliminary data.</text>
</comment>
<gene>
    <name evidence="3" type="ORF">LOD99_7366</name>
</gene>
<keyword evidence="2" id="KW-0732">Signal</keyword>
<protein>
    <submittedName>
        <fullName evidence="3">Uncharacterized protein</fullName>
    </submittedName>
</protein>
<feature type="transmembrane region" description="Helical" evidence="1">
    <location>
        <begin position="58"/>
        <end position="77"/>
    </location>
</feature>